<organism evidence="2 3">
    <name type="scientific">Trichogramma kaykai</name>
    <dbReference type="NCBI Taxonomy" id="54128"/>
    <lineage>
        <taxon>Eukaryota</taxon>
        <taxon>Metazoa</taxon>
        <taxon>Ecdysozoa</taxon>
        <taxon>Arthropoda</taxon>
        <taxon>Hexapoda</taxon>
        <taxon>Insecta</taxon>
        <taxon>Pterygota</taxon>
        <taxon>Neoptera</taxon>
        <taxon>Endopterygota</taxon>
        <taxon>Hymenoptera</taxon>
        <taxon>Apocrita</taxon>
        <taxon>Proctotrupomorpha</taxon>
        <taxon>Chalcidoidea</taxon>
        <taxon>Trichogrammatidae</taxon>
        <taxon>Trichogramma</taxon>
    </lineage>
</organism>
<accession>A0ABD2WWI1</accession>
<dbReference type="InterPro" id="IPR036397">
    <property type="entry name" value="RNaseH_sf"/>
</dbReference>
<dbReference type="Proteomes" id="UP001627154">
    <property type="component" value="Unassembled WGS sequence"/>
</dbReference>
<feature type="domain" description="C2H2-type" evidence="1">
    <location>
        <begin position="401"/>
        <end position="424"/>
    </location>
</feature>
<sequence length="659" mass="76620">MDDYFKQRVCVEFCYKLGCDVNKTLRLVNSVYSDNKINKFQCSQWLLELSRVQAGETETNLQSYLDPVTEIVYKAIVQDPRCKLDNMSFMLQVTEEQLAGVIENVLELGYLCGRLVPKKLSSYEMDRRLEESLYFRRCWDKNPNMLNRIITGDEVWLHTTKSLNGRSHSKVLLIVFFNNKELVHMEFVPRNTKVDAEFYCEVLNRLIAKANKKKITNWILHHDMTQAHSASIVNDLLLKSGIEVLHYPPNSPDLVPMDFFLIPKIQKRIENMSPHNICSEVRVLLESIDSEEFDKAFKEWHNRVYKCITEEGNYFQEPCIILQKGTVHKEEVTSIHTNDTQLSKNENTESSNQSLKEYFSNFTNEETEKVEKQEVVNCNSSGDDTEKDLYQEHVVIQEPILKCTLCSYSTKKFLKMKYHLMKEHIIIDKKKLNKILDKIQNNEINAQNHPDAHIPFYCTACKVYVKWKGLEPHYCNVCGIQLFRQINKSFVREKVESQKMIPLEYCLYTKKVETALELDNTSTNNGENSNIPTIDGSKFKCSMCPYQAHSEHGVKIHISVKHKKTALLSTVSEDYQCGKCLRKYESENQLKVHKILCQIDYLKCELCTFCTSSLNKMKSHVASDHGDKILDHVALIQRIMDAGKKYLVSVCKNRQQLEL</sequence>
<dbReference type="EMBL" id="JBJJXI010000066">
    <property type="protein sequence ID" value="KAL3397366.1"/>
    <property type="molecule type" value="Genomic_DNA"/>
</dbReference>
<comment type="caution">
    <text evidence="2">The sequence shown here is derived from an EMBL/GenBank/DDBJ whole genome shotgun (WGS) entry which is preliminary data.</text>
</comment>
<protein>
    <recommendedName>
        <fullName evidence="1">C2H2-type domain-containing protein</fullName>
    </recommendedName>
</protein>
<gene>
    <name evidence="2" type="ORF">TKK_008930</name>
</gene>
<proteinExistence type="predicted"/>
<dbReference type="InterPro" id="IPR052709">
    <property type="entry name" value="Transposase-MT_Hybrid"/>
</dbReference>
<keyword evidence="3" id="KW-1185">Reference proteome</keyword>
<dbReference type="Gene3D" id="3.30.160.60">
    <property type="entry name" value="Classic Zinc Finger"/>
    <property type="match status" value="1"/>
</dbReference>
<feature type="domain" description="C2H2-type" evidence="1">
    <location>
        <begin position="539"/>
        <end position="562"/>
    </location>
</feature>
<dbReference type="InterPro" id="IPR013087">
    <property type="entry name" value="Znf_C2H2_type"/>
</dbReference>
<dbReference type="PANTHER" id="PTHR46060:SF1">
    <property type="entry name" value="MARINER MOS1 TRANSPOSASE-LIKE PROTEIN"/>
    <property type="match status" value="1"/>
</dbReference>
<dbReference type="SMART" id="SM00355">
    <property type="entry name" value="ZnF_C2H2"/>
    <property type="match status" value="4"/>
</dbReference>
<feature type="domain" description="C2H2-type" evidence="1">
    <location>
        <begin position="575"/>
        <end position="595"/>
    </location>
</feature>
<dbReference type="Gene3D" id="3.30.420.10">
    <property type="entry name" value="Ribonuclease H-like superfamily/Ribonuclease H"/>
    <property type="match status" value="1"/>
</dbReference>
<reference evidence="2 3" key="1">
    <citation type="journal article" date="2024" name="bioRxiv">
        <title>A reference genome for Trichogramma kaykai: A tiny desert-dwelling parasitoid wasp with competing sex-ratio distorters.</title>
        <authorList>
            <person name="Culotta J."/>
            <person name="Lindsey A.R."/>
        </authorList>
    </citation>
    <scope>NUCLEOTIDE SEQUENCE [LARGE SCALE GENOMIC DNA]</scope>
    <source>
        <strain evidence="2 3">KSX58</strain>
    </source>
</reference>
<feature type="domain" description="C2H2-type" evidence="1">
    <location>
        <begin position="602"/>
        <end position="625"/>
    </location>
</feature>
<evidence type="ECO:0000313" key="3">
    <source>
        <dbReference type="Proteomes" id="UP001627154"/>
    </source>
</evidence>
<evidence type="ECO:0000313" key="2">
    <source>
        <dbReference type="EMBL" id="KAL3397366.1"/>
    </source>
</evidence>
<dbReference type="PANTHER" id="PTHR46060">
    <property type="entry name" value="MARINER MOS1 TRANSPOSASE-LIKE PROTEIN"/>
    <property type="match status" value="1"/>
</dbReference>
<name>A0ABD2WWI1_9HYME</name>
<dbReference type="AlphaFoldDB" id="A0ABD2WWI1"/>
<evidence type="ECO:0000259" key="1">
    <source>
        <dbReference type="SMART" id="SM00355"/>
    </source>
</evidence>